<evidence type="ECO:0000313" key="10">
    <source>
        <dbReference type="Proteomes" id="UP000254329"/>
    </source>
</evidence>
<dbReference type="RefSeq" id="WP_078218406.1">
    <property type="nucleotide sequence ID" value="NZ_MUXZ01000016.1"/>
</dbReference>
<keyword evidence="4 6" id="KW-1133">Transmembrane helix</keyword>
<organism evidence="8 10">
    <name type="scientific">Canicola haemoglobinophilus</name>
    <dbReference type="NCBI Taxonomy" id="733"/>
    <lineage>
        <taxon>Bacteria</taxon>
        <taxon>Pseudomonadati</taxon>
        <taxon>Pseudomonadota</taxon>
        <taxon>Gammaproteobacteria</taxon>
        <taxon>Pasteurellales</taxon>
        <taxon>Pasteurellaceae</taxon>
        <taxon>Canicola</taxon>
    </lineage>
</organism>
<feature type="transmembrane region" description="Helical" evidence="6">
    <location>
        <begin position="462"/>
        <end position="482"/>
    </location>
</feature>
<reference evidence="10 11" key="1">
    <citation type="submission" date="2018-06" db="EMBL/GenBank/DDBJ databases">
        <authorList>
            <consortium name="Pathogen Informatics"/>
            <person name="Doyle S."/>
        </authorList>
    </citation>
    <scope>NUCLEOTIDE SEQUENCE [LARGE SCALE GENOMIC DNA]</scope>
    <source>
        <strain evidence="8 10">NCTC1659</strain>
        <strain evidence="9 11">NCTC8540</strain>
    </source>
</reference>
<dbReference type="Pfam" id="PF03772">
    <property type="entry name" value="Competence"/>
    <property type="match status" value="1"/>
</dbReference>
<gene>
    <name evidence="8" type="primary">rec2</name>
    <name evidence="8" type="ORF">NCTC1659_01469</name>
    <name evidence="9" type="ORF">NCTC8540_01385</name>
</gene>
<evidence type="ECO:0000313" key="9">
    <source>
        <dbReference type="EMBL" id="STO68867.1"/>
    </source>
</evidence>
<keyword evidence="5 6" id="KW-0472">Membrane</keyword>
<feature type="transmembrane region" description="Helical" evidence="6">
    <location>
        <begin position="411"/>
        <end position="430"/>
    </location>
</feature>
<dbReference type="InterPro" id="IPR004797">
    <property type="entry name" value="Competence_ComEC/Rec2"/>
</dbReference>
<dbReference type="Gene3D" id="3.60.15.10">
    <property type="entry name" value="Ribonuclease Z/Hydroxyacylglutathione hydrolase-like"/>
    <property type="match status" value="1"/>
</dbReference>
<dbReference type="GO" id="GO:0030420">
    <property type="term" value="P:establishment of competence for transformation"/>
    <property type="evidence" value="ECO:0007669"/>
    <property type="project" value="InterPro"/>
</dbReference>
<dbReference type="SUPFAM" id="SSF56281">
    <property type="entry name" value="Metallo-hydrolase/oxidoreductase"/>
    <property type="match status" value="1"/>
</dbReference>
<evidence type="ECO:0000313" key="8">
    <source>
        <dbReference type="EMBL" id="STO60197.1"/>
    </source>
</evidence>
<evidence type="ECO:0000259" key="7">
    <source>
        <dbReference type="SMART" id="SM00849"/>
    </source>
</evidence>
<dbReference type="EMBL" id="UGHF01000001">
    <property type="protein sequence ID" value="STO60197.1"/>
    <property type="molecule type" value="Genomic_DNA"/>
</dbReference>
<keyword evidence="3 6" id="KW-0812">Transmembrane</keyword>
<dbReference type="EMBL" id="UGHJ01000001">
    <property type="protein sequence ID" value="STO68867.1"/>
    <property type="molecule type" value="Genomic_DNA"/>
</dbReference>
<evidence type="ECO:0000256" key="2">
    <source>
        <dbReference type="ARBA" id="ARBA00022475"/>
    </source>
</evidence>
<evidence type="ECO:0000256" key="5">
    <source>
        <dbReference type="ARBA" id="ARBA00023136"/>
    </source>
</evidence>
<evidence type="ECO:0000256" key="4">
    <source>
        <dbReference type="ARBA" id="ARBA00022989"/>
    </source>
</evidence>
<dbReference type="Proteomes" id="UP000254496">
    <property type="component" value="Unassembled WGS sequence"/>
</dbReference>
<feature type="transmembrane region" description="Helical" evidence="6">
    <location>
        <begin position="521"/>
        <end position="542"/>
    </location>
</feature>
<proteinExistence type="predicted"/>
<evidence type="ECO:0000313" key="11">
    <source>
        <dbReference type="Proteomes" id="UP000254496"/>
    </source>
</evidence>
<dbReference type="InterPro" id="IPR001279">
    <property type="entry name" value="Metallo-B-lactamas"/>
</dbReference>
<name>A0A1V4B1A8_9PAST</name>
<dbReference type="Pfam" id="PF13567">
    <property type="entry name" value="DUF4131"/>
    <property type="match status" value="1"/>
</dbReference>
<evidence type="ECO:0000256" key="1">
    <source>
        <dbReference type="ARBA" id="ARBA00004651"/>
    </source>
</evidence>
<feature type="transmembrane region" description="Helical" evidence="6">
    <location>
        <begin position="268"/>
        <end position="301"/>
    </location>
</feature>
<dbReference type="InterPro" id="IPR035681">
    <property type="entry name" value="ComA-like_MBL"/>
</dbReference>
<dbReference type="NCBIfam" id="TIGR00361">
    <property type="entry name" value="ComEC_Rec2"/>
    <property type="match status" value="1"/>
</dbReference>
<dbReference type="InterPro" id="IPR036866">
    <property type="entry name" value="RibonucZ/Hydroxyglut_hydro"/>
</dbReference>
<feature type="transmembrane region" description="Helical" evidence="6">
    <location>
        <begin position="313"/>
        <end position="331"/>
    </location>
</feature>
<dbReference type="CDD" id="cd07731">
    <property type="entry name" value="ComA-like_MBL-fold"/>
    <property type="match status" value="1"/>
</dbReference>
<accession>A0A1V4B1A8</accession>
<dbReference type="Pfam" id="PF00753">
    <property type="entry name" value="Lactamase_B"/>
    <property type="match status" value="1"/>
</dbReference>
<dbReference type="OrthoDB" id="9761531at2"/>
<dbReference type="PANTHER" id="PTHR30619">
    <property type="entry name" value="DNA INTERNALIZATION/COMPETENCE PROTEIN COMEC/REC2"/>
    <property type="match status" value="1"/>
</dbReference>
<evidence type="ECO:0000256" key="3">
    <source>
        <dbReference type="ARBA" id="ARBA00022692"/>
    </source>
</evidence>
<feature type="transmembrane region" description="Helical" evidence="6">
    <location>
        <begin position="337"/>
        <end position="354"/>
    </location>
</feature>
<dbReference type="STRING" id="733.B0186_05685"/>
<feature type="transmembrane region" description="Helical" evidence="6">
    <location>
        <begin position="29"/>
        <end position="47"/>
    </location>
</feature>
<dbReference type="NCBIfam" id="TIGR00360">
    <property type="entry name" value="ComEC_N-term"/>
    <property type="match status" value="1"/>
</dbReference>
<dbReference type="PANTHER" id="PTHR30619:SF1">
    <property type="entry name" value="RECOMBINATION PROTEIN 2"/>
    <property type="match status" value="1"/>
</dbReference>
<dbReference type="InterPro" id="IPR025405">
    <property type="entry name" value="DUF4131"/>
</dbReference>
<feature type="transmembrane region" description="Helical" evidence="6">
    <location>
        <begin position="234"/>
        <end position="256"/>
    </location>
</feature>
<evidence type="ECO:0000256" key="6">
    <source>
        <dbReference type="SAM" id="Phobius"/>
    </source>
</evidence>
<keyword evidence="10" id="KW-1185">Reference proteome</keyword>
<keyword evidence="2" id="KW-1003">Cell membrane</keyword>
<feature type="transmembrane region" description="Helical" evidence="6">
    <location>
        <begin position="7"/>
        <end position="23"/>
    </location>
</feature>
<dbReference type="SMART" id="SM00849">
    <property type="entry name" value="Lactamase_B"/>
    <property type="match status" value="1"/>
</dbReference>
<dbReference type="GO" id="GO:0005886">
    <property type="term" value="C:plasma membrane"/>
    <property type="evidence" value="ECO:0007669"/>
    <property type="project" value="UniProtKB-SubCell"/>
</dbReference>
<sequence>MKLNLDYYLLVILISALTLLISPQSFLLSWQWIFLLALLCGLLYVCINRQFFRSILKLFLIFILGLGYFHAQALNLLEQSERVSQLPKKQQVNVKIVEVIQQQEYQAVIAEGKLAPSWSTQRLYLNWRAESKVKVGEIWQTDLQIRPISSRLNFGGFDRQAWYLAREITAYATVKSAVKIGDDFSWRDDRLNQALQQTSSLLSQGLLIALGFGERAWLDKAQWQLYQQTNTAHLIAISGLHIGLAMFIGFIFGRAVQVLFPTRYIEPYFPLCMGLLFALLYASLAGFSIPTFRAMIALLMICLCRMWRISYNVWQLFLRVICVLLVLNPFMLLSASFWLSIGAVGCLIMWYHWVPLNLFQWREKTLQQSPLRKVRYFISLFHLQFGLLWFFTPIQLLLFNGLAVNGFGANLLLLPIFSFLLVPLILFAVLTEGLFKSWAIADQIAIWVNQLLMLLPNQWIPISLSMSYFVSSILAFLFILWCKWLMKRSSHISIVLGYTKKTFFPIHLSFTQDFSIKKYQLGMVLGSALFILFLCLWIFSLYEQGKFKQRQWQLETLDVGQGLATLLVKNQRGILYDTGASWQNGSMAKIEIIPYLQRQGIILDKVILSHDDNDHAGGVKDILQAYPQAEFISPSLKKYEKHPEKRPHFSCQRGEIWYWQELKIEVLSPNKVVSRANNPDSCILVIFDGQHKVLLTGDADVATEDKILPDLAQIDVLQVGHHGSKTSTGIRLVQHIQPKIALISSGRWNTWGFPHKDVVKRLEQAKSSIYNTALSGQIRLIFKEKSIQIQTARTEFSPWYRGLIGL</sequence>
<dbReference type="InterPro" id="IPR004477">
    <property type="entry name" value="ComEC_N"/>
</dbReference>
<feature type="domain" description="Metallo-beta-lactamase" evidence="7">
    <location>
        <begin position="561"/>
        <end position="747"/>
    </location>
</feature>
<dbReference type="AlphaFoldDB" id="A0A1V4B1A8"/>
<comment type="subcellular location">
    <subcellularLocation>
        <location evidence="1">Cell membrane</location>
        <topology evidence="1">Multi-pass membrane protein</topology>
    </subcellularLocation>
</comment>
<feature type="transmembrane region" description="Helical" evidence="6">
    <location>
        <begin position="374"/>
        <end position="391"/>
    </location>
</feature>
<protein>
    <submittedName>
        <fullName evidence="8">Recombination protein 2</fullName>
    </submittedName>
</protein>
<dbReference type="InterPro" id="IPR052159">
    <property type="entry name" value="Competence_DNA_uptake"/>
</dbReference>
<dbReference type="Proteomes" id="UP000254329">
    <property type="component" value="Unassembled WGS sequence"/>
</dbReference>